<keyword evidence="3" id="KW-1185">Reference proteome</keyword>
<comment type="caution">
    <text evidence="2">The sequence shown here is derived from an EMBL/GenBank/DDBJ whole genome shotgun (WGS) entry which is preliminary data.</text>
</comment>
<keyword evidence="1" id="KW-0732">Signal</keyword>
<protein>
    <submittedName>
        <fullName evidence="2">Uncharacterized protein</fullName>
    </submittedName>
</protein>
<feature type="signal peptide" evidence="1">
    <location>
        <begin position="1"/>
        <end position="18"/>
    </location>
</feature>
<evidence type="ECO:0000313" key="2">
    <source>
        <dbReference type="EMBL" id="KAH7116302.1"/>
    </source>
</evidence>
<feature type="chain" id="PRO_5040389993" evidence="1">
    <location>
        <begin position="19"/>
        <end position="171"/>
    </location>
</feature>
<reference evidence="2" key="1">
    <citation type="journal article" date="2021" name="Nat. Commun.">
        <title>Genetic determinants of endophytism in the Arabidopsis root mycobiome.</title>
        <authorList>
            <person name="Mesny F."/>
            <person name="Miyauchi S."/>
            <person name="Thiergart T."/>
            <person name="Pickel B."/>
            <person name="Atanasova L."/>
            <person name="Karlsson M."/>
            <person name="Huettel B."/>
            <person name="Barry K.W."/>
            <person name="Haridas S."/>
            <person name="Chen C."/>
            <person name="Bauer D."/>
            <person name="Andreopoulos W."/>
            <person name="Pangilinan J."/>
            <person name="LaButti K."/>
            <person name="Riley R."/>
            <person name="Lipzen A."/>
            <person name="Clum A."/>
            <person name="Drula E."/>
            <person name="Henrissat B."/>
            <person name="Kohler A."/>
            <person name="Grigoriev I.V."/>
            <person name="Martin F.M."/>
            <person name="Hacquard S."/>
        </authorList>
    </citation>
    <scope>NUCLEOTIDE SEQUENCE</scope>
    <source>
        <strain evidence="2">MPI-CAGE-AT-0147</strain>
    </source>
</reference>
<dbReference type="EMBL" id="JAGMUV010000029">
    <property type="protein sequence ID" value="KAH7116302.1"/>
    <property type="molecule type" value="Genomic_DNA"/>
</dbReference>
<evidence type="ECO:0000256" key="1">
    <source>
        <dbReference type="SAM" id="SignalP"/>
    </source>
</evidence>
<dbReference type="Proteomes" id="UP000738349">
    <property type="component" value="Unassembled WGS sequence"/>
</dbReference>
<proteinExistence type="predicted"/>
<dbReference type="AlphaFoldDB" id="A0A9P9DC57"/>
<accession>A0A9P9DC57</accession>
<gene>
    <name evidence="2" type="ORF">EDB81DRAFT_916606</name>
</gene>
<name>A0A9P9DC57_9HYPO</name>
<organism evidence="2 3">
    <name type="scientific">Dactylonectria macrodidyma</name>
    <dbReference type="NCBI Taxonomy" id="307937"/>
    <lineage>
        <taxon>Eukaryota</taxon>
        <taxon>Fungi</taxon>
        <taxon>Dikarya</taxon>
        <taxon>Ascomycota</taxon>
        <taxon>Pezizomycotina</taxon>
        <taxon>Sordariomycetes</taxon>
        <taxon>Hypocreomycetidae</taxon>
        <taxon>Hypocreales</taxon>
        <taxon>Nectriaceae</taxon>
        <taxon>Dactylonectria</taxon>
    </lineage>
</organism>
<sequence>MYVEFHLVLLFCVTSSSAVDSSASFVYFSLLLLPGMCFECFGAVRGGPDELDDVMELVDWTLRSPVLRALSHLLEQAMGFGLKFKRSTILAIEEGLGHQIENMPEAPPQAPLTGFKKAASNLTKALDAAGPSSAAVKLGECEKRSLDTPLPPCAQAFDNGGISESARKFES</sequence>
<evidence type="ECO:0000313" key="3">
    <source>
        <dbReference type="Proteomes" id="UP000738349"/>
    </source>
</evidence>